<comment type="caution">
    <text evidence="2">The sequence shown here is derived from an EMBL/GenBank/DDBJ whole genome shotgun (WGS) entry which is preliminary data.</text>
</comment>
<protein>
    <submittedName>
        <fullName evidence="2">Uncharacterized protein</fullName>
    </submittedName>
</protein>
<feature type="region of interest" description="Disordered" evidence="1">
    <location>
        <begin position="67"/>
        <end position="96"/>
    </location>
</feature>
<proteinExistence type="predicted"/>
<dbReference type="Proteomes" id="UP001162131">
    <property type="component" value="Unassembled WGS sequence"/>
</dbReference>
<evidence type="ECO:0000313" key="2">
    <source>
        <dbReference type="EMBL" id="CAG9329676.1"/>
    </source>
</evidence>
<accession>A0AAU9K952</accession>
<keyword evidence="3" id="KW-1185">Reference proteome</keyword>
<feature type="compositionally biased region" description="Basic and acidic residues" evidence="1">
    <location>
        <begin position="87"/>
        <end position="96"/>
    </location>
</feature>
<dbReference type="AlphaFoldDB" id="A0AAU9K952"/>
<organism evidence="2 3">
    <name type="scientific">Blepharisma stoltei</name>
    <dbReference type="NCBI Taxonomy" id="1481888"/>
    <lineage>
        <taxon>Eukaryota</taxon>
        <taxon>Sar</taxon>
        <taxon>Alveolata</taxon>
        <taxon>Ciliophora</taxon>
        <taxon>Postciliodesmatophora</taxon>
        <taxon>Heterotrichea</taxon>
        <taxon>Heterotrichida</taxon>
        <taxon>Blepharismidae</taxon>
        <taxon>Blepharisma</taxon>
    </lineage>
</organism>
<dbReference type="EMBL" id="CAJZBQ010000048">
    <property type="protein sequence ID" value="CAG9329676.1"/>
    <property type="molecule type" value="Genomic_DNA"/>
</dbReference>
<gene>
    <name evidence="2" type="ORF">BSTOLATCC_MIC49299</name>
</gene>
<sequence length="96" mass="11121">MERIYVNPHIKRITPTTKKIMSDINAHRQTKGSISHRESIVDALKKLPEDERNEYKMLKTFMVKPKRQMSKDTLEVPTGNSLLDGIAGERRKSWNG</sequence>
<evidence type="ECO:0000256" key="1">
    <source>
        <dbReference type="SAM" id="MobiDB-lite"/>
    </source>
</evidence>
<name>A0AAU9K952_9CILI</name>
<evidence type="ECO:0000313" key="3">
    <source>
        <dbReference type="Proteomes" id="UP001162131"/>
    </source>
</evidence>
<reference evidence="2" key="1">
    <citation type="submission" date="2021-09" db="EMBL/GenBank/DDBJ databases">
        <authorList>
            <consortium name="AG Swart"/>
            <person name="Singh M."/>
            <person name="Singh A."/>
            <person name="Seah K."/>
            <person name="Emmerich C."/>
        </authorList>
    </citation>
    <scope>NUCLEOTIDE SEQUENCE</scope>
    <source>
        <strain evidence="2">ATCC30299</strain>
    </source>
</reference>